<reference evidence="4 5" key="1">
    <citation type="submission" date="2020-02" db="EMBL/GenBank/DDBJ databases">
        <title>Nitrogenibacter mangrovi gen. nov., sp. nov. isolated from mangrove sediment, a denitrifying betaproteobacterium.</title>
        <authorList>
            <person name="Liao H."/>
            <person name="Tian Y."/>
        </authorList>
    </citation>
    <scope>NUCLEOTIDE SEQUENCE [LARGE SCALE GENOMIC DNA]</scope>
    <source>
        <strain evidence="4 5">M9-3-2</strain>
    </source>
</reference>
<evidence type="ECO:0000256" key="2">
    <source>
        <dbReference type="ARBA" id="ARBA00023315"/>
    </source>
</evidence>
<dbReference type="Proteomes" id="UP000501991">
    <property type="component" value="Chromosome"/>
</dbReference>
<dbReference type="PANTHER" id="PTHR43877">
    <property type="entry name" value="AMINOALKYLPHOSPHONATE N-ACETYLTRANSFERASE-RELATED-RELATED"/>
    <property type="match status" value="1"/>
</dbReference>
<sequence>MVAVRPMRPDDIAAVLRLQRAAYGDAYQESAAVLLDKLAQGPAFCRMACEGEAILGYVLAHPWALDVVPPLHRAMALPAPADAVFVHDLAIAPSAQGRGVGRRLADAVSASAGTRFAHMALVALDEAVAFWQALGFVPRAPGNALAGYGAGARYMVRSLLSD</sequence>
<evidence type="ECO:0000313" key="5">
    <source>
        <dbReference type="Proteomes" id="UP000501991"/>
    </source>
</evidence>
<dbReference type="Pfam" id="PF00583">
    <property type="entry name" value="Acetyltransf_1"/>
    <property type="match status" value="1"/>
</dbReference>
<dbReference type="AlphaFoldDB" id="A0A6C1B480"/>
<name>A0A6C1B480_9RHOO</name>
<organism evidence="4 5">
    <name type="scientific">Nitrogeniibacter mangrovi</name>
    <dbReference type="NCBI Taxonomy" id="2016596"/>
    <lineage>
        <taxon>Bacteria</taxon>
        <taxon>Pseudomonadati</taxon>
        <taxon>Pseudomonadota</taxon>
        <taxon>Betaproteobacteria</taxon>
        <taxon>Rhodocyclales</taxon>
        <taxon>Zoogloeaceae</taxon>
        <taxon>Nitrogeniibacter</taxon>
    </lineage>
</organism>
<evidence type="ECO:0000313" key="4">
    <source>
        <dbReference type="EMBL" id="QID18501.1"/>
    </source>
</evidence>
<evidence type="ECO:0000256" key="1">
    <source>
        <dbReference type="ARBA" id="ARBA00022679"/>
    </source>
</evidence>
<dbReference type="PROSITE" id="PS51186">
    <property type="entry name" value="GNAT"/>
    <property type="match status" value="1"/>
</dbReference>
<keyword evidence="2" id="KW-0012">Acyltransferase</keyword>
<keyword evidence="1 4" id="KW-0808">Transferase</keyword>
<keyword evidence="5" id="KW-1185">Reference proteome</keyword>
<dbReference type="InterPro" id="IPR000182">
    <property type="entry name" value="GNAT_dom"/>
</dbReference>
<proteinExistence type="predicted"/>
<dbReference type="EMBL" id="CP048836">
    <property type="protein sequence ID" value="QID18501.1"/>
    <property type="molecule type" value="Genomic_DNA"/>
</dbReference>
<feature type="domain" description="N-acetyltransferase" evidence="3">
    <location>
        <begin position="2"/>
        <end position="160"/>
    </location>
</feature>
<dbReference type="CDD" id="cd04301">
    <property type="entry name" value="NAT_SF"/>
    <property type="match status" value="1"/>
</dbReference>
<accession>A0A6C1B480</accession>
<dbReference type="InterPro" id="IPR016181">
    <property type="entry name" value="Acyl_CoA_acyltransferase"/>
</dbReference>
<dbReference type="SUPFAM" id="SSF55729">
    <property type="entry name" value="Acyl-CoA N-acyltransferases (Nat)"/>
    <property type="match status" value="1"/>
</dbReference>
<gene>
    <name evidence="4" type="ORF">G3580_13200</name>
</gene>
<dbReference type="GO" id="GO:0016747">
    <property type="term" value="F:acyltransferase activity, transferring groups other than amino-acyl groups"/>
    <property type="evidence" value="ECO:0007669"/>
    <property type="project" value="InterPro"/>
</dbReference>
<dbReference type="KEGG" id="azq:G3580_13200"/>
<evidence type="ECO:0000259" key="3">
    <source>
        <dbReference type="PROSITE" id="PS51186"/>
    </source>
</evidence>
<dbReference type="Gene3D" id="3.40.630.30">
    <property type="match status" value="1"/>
</dbReference>
<protein>
    <submittedName>
        <fullName evidence="4">GNAT family N-acetyltransferase</fullName>
    </submittedName>
</protein>
<dbReference type="InterPro" id="IPR050832">
    <property type="entry name" value="Bact_Acetyltransf"/>
</dbReference>